<keyword evidence="1" id="KW-0732">Signal</keyword>
<feature type="chain" id="PRO_5045618850" description="Lipoprotein" evidence="1">
    <location>
        <begin position="22"/>
        <end position="192"/>
    </location>
</feature>
<evidence type="ECO:0008006" key="4">
    <source>
        <dbReference type="Google" id="ProtNLM"/>
    </source>
</evidence>
<dbReference type="PROSITE" id="PS51257">
    <property type="entry name" value="PROKAR_LIPOPROTEIN"/>
    <property type="match status" value="1"/>
</dbReference>
<name>A0ABX4H4R9_9BACT</name>
<keyword evidence="3" id="KW-1185">Reference proteome</keyword>
<dbReference type="Proteomes" id="UP000217033">
    <property type="component" value="Unassembled WGS sequence"/>
</dbReference>
<evidence type="ECO:0000313" key="3">
    <source>
        <dbReference type="Proteomes" id="UP000217033"/>
    </source>
</evidence>
<proteinExistence type="predicted"/>
<sequence length="192" mass="22040">MSLVSKKLLFAISTTSLFISASVAISCSNFDENDFFETNFFNTVMLEQSIDYGTKKIKVGVFDPEMISEIYDEDFDKLEPALISTNYQLKEFVEKWRQLILKHLDVKQRVVGASLEVRKKVENKLEKAINLFTKNYDAEFFKKNIVIIDFGGKIQPLGPDEKIASSSAFKINNLHKIKVEGNQITLEYFSEK</sequence>
<comment type="caution">
    <text evidence="2">The sequence shown here is derived from an EMBL/GenBank/DDBJ whole genome shotgun (WGS) entry which is preliminary data.</text>
</comment>
<evidence type="ECO:0000313" key="2">
    <source>
        <dbReference type="EMBL" id="PAF54886.1"/>
    </source>
</evidence>
<feature type="signal peptide" evidence="1">
    <location>
        <begin position="1"/>
        <end position="21"/>
    </location>
</feature>
<evidence type="ECO:0000256" key="1">
    <source>
        <dbReference type="SAM" id="SignalP"/>
    </source>
</evidence>
<protein>
    <recommendedName>
        <fullName evidence="4">Lipoprotein</fullName>
    </recommendedName>
</protein>
<dbReference type="RefSeq" id="WP_084232215.1">
    <property type="nucleotide sequence ID" value="NZ_FWXE01000004.1"/>
</dbReference>
<accession>A0ABX4H4R9</accession>
<gene>
    <name evidence="2" type="ORF">CJF60_04075</name>
</gene>
<organism evidence="2 3">
    <name type="scientific">Mycoplasmopsis agassizii</name>
    <dbReference type="NCBI Taxonomy" id="33922"/>
    <lineage>
        <taxon>Bacteria</taxon>
        <taxon>Bacillati</taxon>
        <taxon>Mycoplasmatota</taxon>
        <taxon>Mycoplasmoidales</taxon>
        <taxon>Metamycoplasmataceae</taxon>
        <taxon>Mycoplasmopsis</taxon>
    </lineage>
</organism>
<reference evidence="2" key="1">
    <citation type="submission" date="2017-08" db="EMBL/GenBank/DDBJ databases">
        <authorList>
            <person name="Alvarez-Ponce D."/>
            <person name="Weitzman C.L."/>
            <person name="Tillett R.L."/>
            <person name="Sandmeier F.C."/>
            <person name="Tracy C.R."/>
        </authorList>
    </citation>
    <scope>NUCLEOTIDE SEQUENCE [LARGE SCALE GENOMIC DNA]</scope>
    <source>
        <strain evidence="2">PS6</strain>
    </source>
</reference>
<dbReference type="EMBL" id="NQMN01000002">
    <property type="protein sequence ID" value="PAF54886.1"/>
    <property type="molecule type" value="Genomic_DNA"/>
</dbReference>